<keyword evidence="3" id="KW-1185">Reference proteome</keyword>
<reference evidence="3" key="1">
    <citation type="journal article" date="2013" name="Science">
        <title>Comparative analysis of bat genomes provides insight into the evolution of flight and immunity.</title>
        <authorList>
            <person name="Zhang G."/>
            <person name="Cowled C."/>
            <person name="Shi Z."/>
            <person name="Huang Z."/>
            <person name="Bishop-Lilly K.A."/>
            <person name="Fang X."/>
            <person name="Wynne J.W."/>
            <person name="Xiong Z."/>
            <person name="Baker M.L."/>
            <person name="Zhao W."/>
            <person name="Tachedjian M."/>
            <person name="Zhu Y."/>
            <person name="Zhou P."/>
            <person name="Jiang X."/>
            <person name="Ng J."/>
            <person name="Yang L."/>
            <person name="Wu L."/>
            <person name="Xiao J."/>
            <person name="Feng Y."/>
            <person name="Chen Y."/>
            <person name="Sun X."/>
            <person name="Zhang Y."/>
            <person name="Marsh G.A."/>
            <person name="Crameri G."/>
            <person name="Broder C.C."/>
            <person name="Frey K.G."/>
            <person name="Wang L.F."/>
            <person name="Wang J."/>
        </authorList>
    </citation>
    <scope>NUCLEOTIDE SEQUENCE [LARGE SCALE GENOMIC DNA]</scope>
</reference>
<evidence type="ECO:0000256" key="1">
    <source>
        <dbReference type="SAM" id="MobiDB-lite"/>
    </source>
</evidence>
<gene>
    <name evidence="2" type="ORF">PAL_GLEAN10012607</name>
</gene>
<sequence>MTSGRLCSLGSGASAASLRLMDCELDSRARLVSALRTGPDMMPGSPSIPMGEADHKAAQPELPGASPERVPAMCRLQVPRGTARDVQMSLWSLKREAAGSKATPKG</sequence>
<dbReference type="EMBL" id="KB030979">
    <property type="protein sequence ID" value="ELK07332.1"/>
    <property type="molecule type" value="Genomic_DNA"/>
</dbReference>
<dbReference type="Proteomes" id="UP000010552">
    <property type="component" value="Unassembled WGS sequence"/>
</dbReference>
<accession>L5K7I9</accession>
<proteinExistence type="predicted"/>
<organism evidence="2 3">
    <name type="scientific">Pteropus alecto</name>
    <name type="common">Black flying fox</name>
    <dbReference type="NCBI Taxonomy" id="9402"/>
    <lineage>
        <taxon>Eukaryota</taxon>
        <taxon>Metazoa</taxon>
        <taxon>Chordata</taxon>
        <taxon>Craniata</taxon>
        <taxon>Vertebrata</taxon>
        <taxon>Euteleostomi</taxon>
        <taxon>Mammalia</taxon>
        <taxon>Eutheria</taxon>
        <taxon>Laurasiatheria</taxon>
        <taxon>Chiroptera</taxon>
        <taxon>Yinpterochiroptera</taxon>
        <taxon>Pteropodoidea</taxon>
        <taxon>Pteropodidae</taxon>
        <taxon>Pteropodinae</taxon>
        <taxon>Pteropus</taxon>
    </lineage>
</organism>
<dbReference type="InParanoid" id="L5K7I9"/>
<dbReference type="AlphaFoldDB" id="L5K7I9"/>
<evidence type="ECO:0000313" key="3">
    <source>
        <dbReference type="Proteomes" id="UP000010552"/>
    </source>
</evidence>
<feature type="region of interest" description="Disordered" evidence="1">
    <location>
        <begin position="36"/>
        <end position="68"/>
    </location>
</feature>
<evidence type="ECO:0000313" key="2">
    <source>
        <dbReference type="EMBL" id="ELK07332.1"/>
    </source>
</evidence>
<name>L5K7I9_PTEAL</name>
<protein>
    <submittedName>
        <fullName evidence="2">Uncharacterized protein</fullName>
    </submittedName>
</protein>